<dbReference type="PRINTS" id="PR01438">
    <property type="entry name" value="UNVRSLSTRESS"/>
</dbReference>
<dbReference type="PANTHER" id="PTHR46553:SF3">
    <property type="entry name" value="ADENINE NUCLEOTIDE ALPHA HYDROLASES-LIKE SUPERFAMILY PROTEIN"/>
    <property type="match status" value="1"/>
</dbReference>
<dbReference type="EMBL" id="CAEMXZ010000127">
    <property type="protein sequence ID" value="CAB4324291.1"/>
    <property type="molecule type" value="Genomic_DNA"/>
</dbReference>
<protein>
    <submittedName>
        <fullName evidence="2">Unannotated protein</fullName>
    </submittedName>
</protein>
<dbReference type="SUPFAM" id="SSF52402">
    <property type="entry name" value="Adenine nucleotide alpha hydrolases-like"/>
    <property type="match status" value="1"/>
</dbReference>
<dbReference type="Gene3D" id="3.40.50.620">
    <property type="entry name" value="HUPs"/>
    <property type="match status" value="1"/>
</dbReference>
<accession>A0A6J5YIJ5</accession>
<dbReference type="PANTHER" id="PTHR46553">
    <property type="entry name" value="ADENINE NUCLEOTIDE ALPHA HYDROLASES-LIKE SUPERFAMILY PROTEIN"/>
    <property type="match status" value="1"/>
</dbReference>
<dbReference type="AlphaFoldDB" id="A0A6J5YIJ5"/>
<dbReference type="InterPro" id="IPR014729">
    <property type="entry name" value="Rossmann-like_a/b/a_fold"/>
</dbReference>
<evidence type="ECO:0000259" key="1">
    <source>
        <dbReference type="Pfam" id="PF00582"/>
    </source>
</evidence>
<proteinExistence type="predicted"/>
<reference evidence="2" key="1">
    <citation type="submission" date="2020-05" db="EMBL/GenBank/DDBJ databases">
        <authorList>
            <person name="Chiriac C."/>
            <person name="Salcher M."/>
            <person name="Ghai R."/>
            <person name="Kavagutti S V."/>
        </authorList>
    </citation>
    <scope>NUCLEOTIDE SEQUENCE</scope>
</reference>
<name>A0A6J5YIJ5_9ZZZZ</name>
<dbReference type="Pfam" id="PF00582">
    <property type="entry name" value="Usp"/>
    <property type="match status" value="1"/>
</dbReference>
<dbReference type="InterPro" id="IPR006016">
    <property type="entry name" value="UspA"/>
</dbReference>
<sequence>MNKIVVGVDGSPGSIAALHWAHAEAALRNASLEAVSVWQYPMMTTMPAFGAMPAVSDLSSLTEQSLLAILADAGIESTPELPVTICVAEGTAASALTNAAADADLLVVGSRGHGGFSGLLLGSVSHQCTMHAPCPVVVVHP</sequence>
<dbReference type="InterPro" id="IPR006015">
    <property type="entry name" value="Universal_stress_UspA"/>
</dbReference>
<feature type="domain" description="UspA" evidence="1">
    <location>
        <begin position="2"/>
        <end position="140"/>
    </location>
</feature>
<evidence type="ECO:0000313" key="2">
    <source>
        <dbReference type="EMBL" id="CAB4324291.1"/>
    </source>
</evidence>
<organism evidence="2">
    <name type="scientific">freshwater metagenome</name>
    <dbReference type="NCBI Taxonomy" id="449393"/>
    <lineage>
        <taxon>unclassified sequences</taxon>
        <taxon>metagenomes</taxon>
        <taxon>ecological metagenomes</taxon>
    </lineage>
</organism>
<gene>
    <name evidence="2" type="ORF">UFOPK1392_02056</name>
</gene>